<dbReference type="InterPro" id="IPR011990">
    <property type="entry name" value="TPR-like_helical_dom_sf"/>
</dbReference>
<dbReference type="OrthoDB" id="691231at2"/>
<comment type="subcellular location">
    <subcellularLocation>
        <location evidence="1">Cell outer membrane</location>
    </subcellularLocation>
</comment>
<keyword evidence="4" id="KW-0472">Membrane</keyword>
<evidence type="ECO:0000259" key="6">
    <source>
        <dbReference type="Pfam" id="PF07980"/>
    </source>
</evidence>
<evidence type="ECO:0000256" key="5">
    <source>
        <dbReference type="ARBA" id="ARBA00023237"/>
    </source>
</evidence>
<comment type="similarity">
    <text evidence="2">Belongs to the SusD family.</text>
</comment>
<sequence length="567" mass="63397">MKKTKKISRFLAGLAFIVGISPFQSCDIDVIPQDRYVEELIWSDPSTIEMYVNGLYAEFKTFEFGRISNLGYDNATDALTDIMKYNSTTAGNGTVNILASNANQFGPGSVGINYWGNGYTRIRRINEFLDGLYTKSSLSDGDRLKYEAEARFVRGYTYFWLLRLHGSVILLDNLSQYATKDHARSSEEDGWNFVAADFAFAAEHLNKTNLSGRATKGAAYSMLARAWIYAASIAENDRKQFNSDPLTGIPQEKALGYYTNAMNAANEVVKLANEGLYELDANFASIFHNKNTKEAIFRVDFSAPLVRHQYDLGFAPPRDAAGTLVYGVPTAELVDEFEMKDGTKFSWGNPTHQANPYANREPRFYATILFNGAKWKNRTINTTEADAVEGIVQYGLSGDPKRTVTGYYTRKLLDSTNTNFVVNGSTQSWIELRYAEVLLILAEAQAGANQLGDAVGTLNTLRGKRGLPNVFSNTKAGVMELIEHERIVELAFEGHRFWDLRRWRKAHTVLNGVQFTGHKVVPAGNSFSYEVVSADNTNRSFTGALYYLPIPEAEDLRNNALDQIKGW</sequence>
<dbReference type="SUPFAM" id="SSF48452">
    <property type="entry name" value="TPR-like"/>
    <property type="match status" value="1"/>
</dbReference>
<dbReference type="InterPro" id="IPR033985">
    <property type="entry name" value="SusD-like_N"/>
</dbReference>
<keyword evidence="3" id="KW-0732">Signal</keyword>
<gene>
    <name evidence="8" type="ORF">FAZ15_05245</name>
</gene>
<keyword evidence="5" id="KW-0998">Cell outer membrane</keyword>
<dbReference type="InterPro" id="IPR012944">
    <property type="entry name" value="SusD_RagB_dom"/>
</dbReference>
<dbReference type="GO" id="GO:0009279">
    <property type="term" value="C:cell outer membrane"/>
    <property type="evidence" value="ECO:0007669"/>
    <property type="project" value="UniProtKB-SubCell"/>
</dbReference>
<keyword evidence="9" id="KW-1185">Reference proteome</keyword>
<proteinExistence type="inferred from homology"/>
<organism evidence="8 9">
    <name type="scientific">Sphingobacterium olei</name>
    <dbReference type="NCBI Taxonomy" id="2571155"/>
    <lineage>
        <taxon>Bacteria</taxon>
        <taxon>Pseudomonadati</taxon>
        <taxon>Bacteroidota</taxon>
        <taxon>Sphingobacteriia</taxon>
        <taxon>Sphingobacteriales</taxon>
        <taxon>Sphingobacteriaceae</taxon>
        <taxon>Sphingobacterium</taxon>
    </lineage>
</organism>
<dbReference type="Gene3D" id="1.25.40.390">
    <property type="match status" value="1"/>
</dbReference>
<accession>A0A4U0P3R0</accession>
<protein>
    <submittedName>
        <fullName evidence="8">RagB/SusD family nutrient uptake outer membrane protein</fullName>
    </submittedName>
</protein>
<evidence type="ECO:0000256" key="1">
    <source>
        <dbReference type="ARBA" id="ARBA00004442"/>
    </source>
</evidence>
<name>A0A4U0P3R0_9SPHI</name>
<evidence type="ECO:0000256" key="4">
    <source>
        <dbReference type="ARBA" id="ARBA00023136"/>
    </source>
</evidence>
<evidence type="ECO:0000313" key="8">
    <source>
        <dbReference type="EMBL" id="TJZ61923.1"/>
    </source>
</evidence>
<evidence type="ECO:0000313" key="9">
    <source>
        <dbReference type="Proteomes" id="UP000306808"/>
    </source>
</evidence>
<evidence type="ECO:0000256" key="3">
    <source>
        <dbReference type="ARBA" id="ARBA00022729"/>
    </source>
</evidence>
<dbReference type="Proteomes" id="UP000306808">
    <property type="component" value="Unassembled WGS sequence"/>
</dbReference>
<evidence type="ECO:0000256" key="2">
    <source>
        <dbReference type="ARBA" id="ARBA00006275"/>
    </source>
</evidence>
<dbReference type="AlphaFoldDB" id="A0A4U0P3R0"/>
<dbReference type="Pfam" id="PF14322">
    <property type="entry name" value="SusD-like_3"/>
    <property type="match status" value="1"/>
</dbReference>
<dbReference type="Pfam" id="PF07980">
    <property type="entry name" value="SusD_RagB"/>
    <property type="match status" value="1"/>
</dbReference>
<feature type="domain" description="RagB/SusD" evidence="6">
    <location>
        <begin position="320"/>
        <end position="567"/>
    </location>
</feature>
<dbReference type="EMBL" id="SUME01000002">
    <property type="protein sequence ID" value="TJZ61923.1"/>
    <property type="molecule type" value="Genomic_DNA"/>
</dbReference>
<comment type="caution">
    <text evidence="8">The sequence shown here is derived from an EMBL/GenBank/DDBJ whole genome shotgun (WGS) entry which is preliminary data.</text>
</comment>
<evidence type="ECO:0000259" key="7">
    <source>
        <dbReference type="Pfam" id="PF14322"/>
    </source>
</evidence>
<reference evidence="8 9" key="1">
    <citation type="submission" date="2019-04" db="EMBL/GenBank/DDBJ databases">
        <title>Sphingobacterium olei sp. nov., isolated from oil-contaminated soil.</title>
        <authorList>
            <person name="Liu B."/>
        </authorList>
    </citation>
    <scope>NUCLEOTIDE SEQUENCE [LARGE SCALE GENOMIC DNA]</scope>
    <source>
        <strain evidence="8 9">HAL-9</strain>
    </source>
</reference>
<dbReference type="RefSeq" id="WP_136900271.1">
    <property type="nucleotide sequence ID" value="NZ_SUME01000002.1"/>
</dbReference>
<feature type="domain" description="SusD-like N-terminal" evidence="7">
    <location>
        <begin position="109"/>
        <end position="226"/>
    </location>
</feature>